<feature type="compositionally biased region" description="Basic residues" evidence="1">
    <location>
        <begin position="148"/>
        <end position="158"/>
    </location>
</feature>
<feature type="non-terminal residue" evidence="2">
    <location>
        <position position="1"/>
    </location>
</feature>
<evidence type="ECO:0000256" key="1">
    <source>
        <dbReference type="SAM" id="MobiDB-lite"/>
    </source>
</evidence>
<keyword evidence="2" id="KW-0808">Transferase</keyword>
<feature type="compositionally biased region" description="Low complexity" evidence="1">
    <location>
        <begin position="128"/>
        <end position="137"/>
    </location>
</feature>
<feature type="compositionally biased region" description="Basic residues" evidence="1">
    <location>
        <begin position="294"/>
        <end position="309"/>
    </location>
</feature>
<gene>
    <name evidence="2" type="ORF">AVDCRST_MAG67-1865</name>
</gene>
<evidence type="ECO:0000313" key="2">
    <source>
        <dbReference type="EMBL" id="CAA9499897.1"/>
    </source>
</evidence>
<organism evidence="2">
    <name type="scientific">uncultured Solirubrobacteraceae bacterium</name>
    <dbReference type="NCBI Taxonomy" id="1162706"/>
    <lineage>
        <taxon>Bacteria</taxon>
        <taxon>Bacillati</taxon>
        <taxon>Actinomycetota</taxon>
        <taxon>Thermoleophilia</taxon>
        <taxon>Solirubrobacterales</taxon>
        <taxon>Solirubrobacteraceae</taxon>
        <taxon>environmental samples</taxon>
    </lineage>
</organism>
<sequence>GPTDHARNRGGLGVRQDDAEQGTRAAARRGHRHRDLHRRLPQVRPPPARRARHHAAEPGVQLHRHHGPAPAVPAPRRGDPQAGLPAHERHVRPARVPRPQQLHGHRGTARLPQRGDALGLRRARLPRPARVAAAPVEGRPRLLQARLHDRRGARRPRPPRAGFRGVHPPPAPPRRHRRLPHGERGRPVHPRRAADAARRPGAPRPDPVRRRERRSDHARRARRRERAVHPGRTAARVRRGDRGDRLGPHALRAPPALREARRVHRRQPRAPLGVACARAAADRLPPDDGTGAGRARRRSGRAGRRTGGL</sequence>
<feature type="compositionally biased region" description="Basic and acidic residues" evidence="1">
    <location>
        <begin position="206"/>
        <end position="215"/>
    </location>
</feature>
<feature type="compositionally biased region" description="Low complexity" evidence="1">
    <location>
        <begin position="248"/>
        <end position="257"/>
    </location>
</feature>
<feature type="non-terminal residue" evidence="2">
    <location>
        <position position="309"/>
    </location>
</feature>
<keyword evidence="2" id="KW-0418">Kinase</keyword>
<feature type="compositionally biased region" description="Basic residues" evidence="1">
    <location>
        <begin position="26"/>
        <end position="53"/>
    </location>
</feature>
<feature type="compositionally biased region" description="Basic and acidic residues" evidence="1">
    <location>
        <begin position="180"/>
        <end position="198"/>
    </location>
</feature>
<protein>
    <submittedName>
        <fullName evidence="2">Uridine kinase</fullName>
        <ecNumber evidence="2">2.7.1.48</ecNumber>
    </submittedName>
</protein>
<reference evidence="2" key="1">
    <citation type="submission" date="2020-02" db="EMBL/GenBank/DDBJ databases">
        <authorList>
            <person name="Meier V. D."/>
        </authorList>
    </citation>
    <scope>NUCLEOTIDE SEQUENCE</scope>
    <source>
        <strain evidence="2">AVDCRST_MAG67</strain>
    </source>
</reference>
<dbReference type="GO" id="GO:0004849">
    <property type="term" value="F:uridine kinase activity"/>
    <property type="evidence" value="ECO:0007669"/>
    <property type="project" value="UniProtKB-EC"/>
</dbReference>
<dbReference type="EMBL" id="CADCVQ010000079">
    <property type="protein sequence ID" value="CAA9499897.1"/>
    <property type="molecule type" value="Genomic_DNA"/>
</dbReference>
<feature type="region of interest" description="Disordered" evidence="1">
    <location>
        <begin position="1"/>
        <end position="309"/>
    </location>
</feature>
<proteinExistence type="predicted"/>
<name>A0A6J4SPT5_9ACTN</name>
<feature type="compositionally biased region" description="Basic and acidic residues" evidence="1">
    <location>
        <begin position="238"/>
        <end position="247"/>
    </location>
</feature>
<dbReference type="EC" id="2.7.1.48" evidence="2"/>
<dbReference type="AlphaFoldDB" id="A0A6J4SPT5"/>
<accession>A0A6J4SPT5</accession>
<feature type="compositionally biased region" description="Basic residues" evidence="1">
    <location>
        <begin position="216"/>
        <end position="226"/>
    </location>
</feature>